<protein>
    <recommendedName>
        <fullName evidence="3">Bsr5794 protein</fullName>
    </recommendedName>
</protein>
<evidence type="ECO:0008006" key="3">
    <source>
        <dbReference type="Google" id="ProtNLM"/>
    </source>
</evidence>
<dbReference type="Proteomes" id="UP000516148">
    <property type="component" value="Chromosome"/>
</dbReference>
<dbReference type="KEGG" id="spap:H3Z74_22725"/>
<accession>A0A7H0LIC3</accession>
<dbReference type="EMBL" id="CP061038">
    <property type="protein sequence ID" value="QNQ09426.1"/>
    <property type="molecule type" value="Genomic_DNA"/>
</dbReference>
<reference evidence="1 2" key="1">
    <citation type="submission" date="2020-09" db="EMBL/GenBank/DDBJ databases">
        <title>Sphingomonas sp., a new species isolated from pork steak.</title>
        <authorList>
            <person name="Heidler von Heilborn D."/>
        </authorList>
    </citation>
    <scope>NUCLEOTIDE SEQUENCE [LARGE SCALE GENOMIC DNA]</scope>
    <source>
        <strain evidence="2">S8-3T</strain>
    </source>
</reference>
<name>A0A7H0LIC3_9SPHN</name>
<evidence type="ECO:0000313" key="2">
    <source>
        <dbReference type="Proteomes" id="UP000516148"/>
    </source>
</evidence>
<evidence type="ECO:0000313" key="1">
    <source>
        <dbReference type="EMBL" id="QNQ09426.1"/>
    </source>
</evidence>
<keyword evidence="2" id="KW-1185">Reference proteome</keyword>
<dbReference type="RefSeq" id="WP_187761740.1">
    <property type="nucleotide sequence ID" value="NZ_CP061038.1"/>
</dbReference>
<organism evidence="1 2">
    <name type="scientific">Sphingomonas alpina</name>
    <dbReference type="NCBI Taxonomy" id="653931"/>
    <lineage>
        <taxon>Bacteria</taxon>
        <taxon>Pseudomonadati</taxon>
        <taxon>Pseudomonadota</taxon>
        <taxon>Alphaproteobacteria</taxon>
        <taxon>Sphingomonadales</taxon>
        <taxon>Sphingomonadaceae</taxon>
        <taxon>Sphingomonas</taxon>
    </lineage>
</organism>
<dbReference type="AlphaFoldDB" id="A0A7H0LIC3"/>
<proteinExistence type="predicted"/>
<sequence>MADVDGTWDTVVKSPLGDQKATLVVKSDGNSWTGSNTGAMGSVEITDGGVDGNTITWKMSIVVPMPMTLDCSATVDGDTITGNVGAGAFGSFPLTGTRAA</sequence>
<gene>
    <name evidence="1" type="ORF">H3Z74_22725</name>
</gene>